<dbReference type="InterPro" id="IPR020583">
    <property type="entry name" value="Inositol_monoP_metal-BS"/>
</dbReference>
<evidence type="ECO:0000256" key="3">
    <source>
        <dbReference type="ARBA" id="ARBA00022475"/>
    </source>
</evidence>
<feature type="binding site" evidence="10">
    <location>
        <position position="85"/>
    </location>
    <ligand>
        <name>Mg(2+)</name>
        <dbReference type="ChEBI" id="CHEBI:18420"/>
        <label>1</label>
        <note>catalytic</note>
    </ligand>
</feature>
<protein>
    <recommendedName>
        <fullName evidence="9">3'(2'),5'-bisphosphate nucleotidase CysQ</fullName>
        <ecNumber evidence="9">3.1.3.7</ecNumber>
    </recommendedName>
    <alternativeName>
        <fullName evidence="9">3'(2'),5-bisphosphonucleoside 3'(2')-phosphohydrolase</fullName>
    </alternativeName>
    <alternativeName>
        <fullName evidence="9">3'-phosphoadenosine 5'-phosphate phosphatase</fullName>
        <shortName evidence="9">PAP phosphatase</shortName>
    </alternativeName>
</protein>
<dbReference type="GO" id="GO:0005886">
    <property type="term" value="C:plasma membrane"/>
    <property type="evidence" value="ECO:0007669"/>
    <property type="project" value="UniProtKB-SubCell"/>
</dbReference>
<evidence type="ECO:0000256" key="2">
    <source>
        <dbReference type="ARBA" id="ARBA00005289"/>
    </source>
</evidence>
<accession>A0A4D6Y5A1</accession>
<evidence type="ECO:0000256" key="8">
    <source>
        <dbReference type="ARBA" id="ARBA00023136"/>
    </source>
</evidence>
<feature type="binding site" evidence="9">
    <location>
        <position position="206"/>
    </location>
    <ligand>
        <name>substrate</name>
    </ligand>
</feature>
<keyword evidence="4 9" id="KW-0997">Cell inner membrane</keyword>
<dbReference type="InterPro" id="IPR050725">
    <property type="entry name" value="CysQ/Inositol_MonoPase"/>
</dbReference>
<dbReference type="GO" id="GO:0046854">
    <property type="term" value="P:phosphatidylinositol phosphate biosynthetic process"/>
    <property type="evidence" value="ECO:0007669"/>
    <property type="project" value="InterPro"/>
</dbReference>
<dbReference type="InterPro" id="IPR020550">
    <property type="entry name" value="Inositol_monophosphatase_CS"/>
</dbReference>
<dbReference type="GO" id="GO:0000103">
    <property type="term" value="P:sulfate assimilation"/>
    <property type="evidence" value="ECO:0007669"/>
    <property type="project" value="TreeGrafter"/>
</dbReference>
<proteinExistence type="inferred from homology"/>
<evidence type="ECO:0000256" key="9">
    <source>
        <dbReference type="HAMAP-Rule" id="MF_02095"/>
    </source>
</evidence>
<keyword evidence="3 9" id="KW-1003">Cell membrane</keyword>
<feature type="binding site" evidence="9">
    <location>
        <position position="85"/>
    </location>
    <ligand>
        <name>Mg(2+)</name>
        <dbReference type="ChEBI" id="CHEBI:18420"/>
        <label>1</label>
    </ligand>
</feature>
<comment type="cofactor">
    <cofactor evidence="9 10">
        <name>Mg(2+)</name>
        <dbReference type="ChEBI" id="CHEBI:18420"/>
    </cofactor>
</comment>
<dbReference type="GO" id="GO:0008441">
    <property type="term" value="F:3'(2'),5'-bisphosphate nucleotidase activity"/>
    <property type="evidence" value="ECO:0007669"/>
    <property type="project" value="UniProtKB-UniRule"/>
</dbReference>
<dbReference type="AlphaFoldDB" id="A0A4D6Y5A1"/>
<dbReference type="GO" id="GO:0050427">
    <property type="term" value="P:3'-phosphoadenosine 5'-phosphosulfate metabolic process"/>
    <property type="evidence" value="ECO:0007669"/>
    <property type="project" value="TreeGrafter"/>
</dbReference>
<dbReference type="PANTHER" id="PTHR43028">
    <property type="entry name" value="3'(2'),5'-BISPHOSPHATE NUCLEOTIDASE 1"/>
    <property type="match status" value="1"/>
</dbReference>
<dbReference type="Proteomes" id="UP000298673">
    <property type="component" value="Chromosome"/>
</dbReference>
<evidence type="ECO:0000313" key="12">
    <source>
        <dbReference type="Proteomes" id="UP000298673"/>
    </source>
</evidence>
<evidence type="ECO:0000256" key="1">
    <source>
        <dbReference type="ARBA" id="ARBA00001625"/>
    </source>
</evidence>
<feature type="binding site" evidence="10">
    <location>
        <position position="64"/>
    </location>
    <ligand>
        <name>Mg(2+)</name>
        <dbReference type="ChEBI" id="CHEBI:18420"/>
        <label>1</label>
        <note>catalytic</note>
    </ligand>
</feature>
<dbReference type="EC" id="3.1.3.7" evidence="9"/>
<dbReference type="SUPFAM" id="SSF56655">
    <property type="entry name" value="Carbohydrate phosphatase"/>
    <property type="match status" value="1"/>
</dbReference>
<dbReference type="CDD" id="cd01638">
    <property type="entry name" value="CysQ"/>
    <property type="match status" value="1"/>
</dbReference>
<gene>
    <name evidence="9 11" type="primary">cysQ</name>
    <name evidence="11" type="ORF">D9V75_02725</name>
</gene>
<comment type="similarity">
    <text evidence="2 9">Belongs to the inositol monophosphatase superfamily. CysQ family.</text>
</comment>
<dbReference type="OrthoDB" id="9785695at2"/>
<comment type="catalytic activity">
    <reaction evidence="1 9">
        <text>adenosine 3',5'-bisphosphate + H2O = AMP + phosphate</text>
        <dbReference type="Rhea" id="RHEA:10040"/>
        <dbReference type="ChEBI" id="CHEBI:15377"/>
        <dbReference type="ChEBI" id="CHEBI:43474"/>
        <dbReference type="ChEBI" id="CHEBI:58343"/>
        <dbReference type="ChEBI" id="CHEBI:456215"/>
        <dbReference type="EC" id="3.1.3.7"/>
    </reaction>
</comment>
<name>A0A4D6Y5A1_9GAMM</name>
<evidence type="ECO:0000256" key="6">
    <source>
        <dbReference type="ARBA" id="ARBA00022801"/>
    </source>
</evidence>
<keyword evidence="8 9" id="KW-0472">Membrane</keyword>
<dbReference type="PROSITE" id="PS00629">
    <property type="entry name" value="IMP_1"/>
    <property type="match status" value="1"/>
</dbReference>
<evidence type="ECO:0000313" key="11">
    <source>
        <dbReference type="EMBL" id="QCI24592.1"/>
    </source>
</evidence>
<organism evidence="11 12">
    <name type="scientific">Buchnera aphidicola</name>
    <name type="common">Muscaphis stroyani</name>
    <dbReference type="NCBI Taxonomy" id="1241869"/>
    <lineage>
        <taxon>Bacteria</taxon>
        <taxon>Pseudomonadati</taxon>
        <taxon>Pseudomonadota</taxon>
        <taxon>Gammaproteobacteria</taxon>
        <taxon>Enterobacterales</taxon>
        <taxon>Erwiniaceae</taxon>
        <taxon>Buchnera</taxon>
    </lineage>
</organism>
<reference evidence="11 12" key="1">
    <citation type="submission" date="2018-12" db="EMBL/GenBank/DDBJ databases">
        <authorList>
            <person name="Chong R.A."/>
        </authorList>
    </citation>
    <scope>NUCLEOTIDE SEQUENCE [LARGE SCALE GENOMIC DNA]</scope>
    <source>
        <strain evidence="11 12">Mst</strain>
    </source>
</reference>
<sequence>MLKHICQLARDAGNHIMKLYFSKKLTYKFYKLDNTPVTNADHEAHEIIYKKLLLITPNIPIVSEEGFYNLKMIKGYKTYWLIDPIDGTKEFLKKNGEFTVNISLIKNGKPTLGVIYVPFSKVLYYSDSKKSWKSINNSYEKEIHVSNSKIPVVVISRSHPDVELNSYLKKLKNYKILKIGSSLKFCLIAEGKAQIYPRFGNTNIWDTAAGSVIVSAAGGQVRTWKGKKLNYLISTSNSFKNSGFCVLSS</sequence>
<feature type="binding site" evidence="9">
    <location>
        <position position="83"/>
    </location>
    <ligand>
        <name>Mg(2+)</name>
        <dbReference type="ChEBI" id="CHEBI:18420"/>
        <label>1</label>
    </ligand>
</feature>
<feature type="binding site" evidence="9">
    <location>
        <position position="86"/>
    </location>
    <ligand>
        <name>Mg(2+)</name>
        <dbReference type="ChEBI" id="CHEBI:18420"/>
        <label>2</label>
    </ligand>
</feature>
<dbReference type="Gene3D" id="3.30.540.10">
    <property type="entry name" value="Fructose-1,6-Bisphosphatase, subunit A, domain 1"/>
    <property type="match status" value="1"/>
</dbReference>
<dbReference type="RefSeq" id="WP_158343959.1">
    <property type="nucleotide sequence ID" value="NZ_CP034861.1"/>
</dbReference>
<comment type="function">
    <text evidence="9">Converts adenosine-3',5'-bisphosphate (PAP) to AMP.</text>
</comment>
<feature type="binding site" evidence="10">
    <location>
        <position position="86"/>
    </location>
    <ligand>
        <name>Mg(2+)</name>
        <dbReference type="ChEBI" id="CHEBI:18420"/>
        <label>1</label>
        <note>catalytic</note>
    </ligand>
</feature>
<dbReference type="Pfam" id="PF00459">
    <property type="entry name" value="Inositol_P"/>
    <property type="match status" value="1"/>
</dbReference>
<feature type="binding site" evidence="9">
    <location>
        <position position="64"/>
    </location>
    <ligand>
        <name>Mg(2+)</name>
        <dbReference type="ChEBI" id="CHEBI:18420"/>
        <label>1</label>
    </ligand>
</feature>
<feature type="binding site" evidence="9">
    <location>
        <begin position="85"/>
        <end position="88"/>
    </location>
    <ligand>
        <name>substrate</name>
    </ligand>
</feature>
<feature type="binding site" evidence="10">
    <location>
        <position position="83"/>
    </location>
    <ligand>
        <name>Mg(2+)</name>
        <dbReference type="ChEBI" id="CHEBI:18420"/>
        <label>1</label>
        <note>catalytic</note>
    </ligand>
</feature>
<dbReference type="InterPro" id="IPR006240">
    <property type="entry name" value="CysQ"/>
</dbReference>
<feature type="binding site" evidence="10">
    <location>
        <position position="206"/>
    </location>
    <ligand>
        <name>Mg(2+)</name>
        <dbReference type="ChEBI" id="CHEBI:18420"/>
        <label>1</label>
        <note>catalytic</note>
    </ligand>
</feature>
<dbReference type="Gene3D" id="3.40.190.80">
    <property type="match status" value="1"/>
</dbReference>
<dbReference type="PROSITE" id="PS00630">
    <property type="entry name" value="IMP_2"/>
    <property type="match status" value="1"/>
</dbReference>
<keyword evidence="6 9" id="KW-0378">Hydrolase</keyword>
<comment type="subcellular location">
    <subcellularLocation>
        <location evidence="9">Cell inner membrane</location>
        <topology evidence="9">Peripheral membrane protein</topology>
        <orientation evidence="9">Cytoplasmic side</orientation>
    </subcellularLocation>
</comment>
<evidence type="ECO:0000256" key="5">
    <source>
        <dbReference type="ARBA" id="ARBA00022723"/>
    </source>
</evidence>
<evidence type="ECO:0000256" key="7">
    <source>
        <dbReference type="ARBA" id="ARBA00022842"/>
    </source>
</evidence>
<keyword evidence="5 9" id="KW-0479">Metal-binding</keyword>
<keyword evidence="7 9" id="KW-0460">Magnesium</keyword>
<dbReference type="GO" id="GO:0000287">
    <property type="term" value="F:magnesium ion binding"/>
    <property type="evidence" value="ECO:0007669"/>
    <property type="project" value="UniProtKB-UniRule"/>
</dbReference>
<reference evidence="11 12" key="2">
    <citation type="submission" date="2019-05" db="EMBL/GenBank/DDBJ databases">
        <title>Genome evolution of the obligate endosymbiont Buchnera aphidicola.</title>
        <authorList>
            <person name="Moran N.A."/>
        </authorList>
    </citation>
    <scope>NUCLEOTIDE SEQUENCE [LARGE SCALE GENOMIC DNA]</scope>
    <source>
        <strain evidence="11 12">Mst</strain>
    </source>
</reference>
<feature type="binding site" evidence="9">
    <location>
        <position position="64"/>
    </location>
    <ligand>
        <name>substrate</name>
    </ligand>
</feature>
<feature type="binding site" evidence="9">
    <location>
        <position position="83"/>
    </location>
    <ligand>
        <name>Mg(2+)</name>
        <dbReference type="ChEBI" id="CHEBI:18420"/>
        <label>2</label>
    </ligand>
</feature>
<dbReference type="PANTHER" id="PTHR43028:SF5">
    <property type="entry name" value="3'(2'),5'-BISPHOSPHATE NUCLEOTIDASE 1"/>
    <property type="match status" value="1"/>
</dbReference>
<evidence type="ECO:0000256" key="4">
    <source>
        <dbReference type="ARBA" id="ARBA00022519"/>
    </source>
</evidence>
<dbReference type="NCBIfam" id="TIGR01331">
    <property type="entry name" value="bisphos_cysQ"/>
    <property type="match status" value="1"/>
</dbReference>
<dbReference type="InterPro" id="IPR000760">
    <property type="entry name" value="Inositol_monophosphatase-like"/>
</dbReference>
<evidence type="ECO:0000256" key="10">
    <source>
        <dbReference type="PIRSR" id="PIRSR600760-2"/>
    </source>
</evidence>
<dbReference type="HAMAP" id="MF_02095">
    <property type="entry name" value="CysQ"/>
    <property type="match status" value="1"/>
</dbReference>
<dbReference type="EMBL" id="CP034861">
    <property type="protein sequence ID" value="QCI24592.1"/>
    <property type="molecule type" value="Genomic_DNA"/>
</dbReference>
<feature type="binding site" evidence="9">
    <location>
        <position position="206"/>
    </location>
    <ligand>
        <name>Mg(2+)</name>
        <dbReference type="ChEBI" id="CHEBI:18420"/>
        <label>2</label>
    </ligand>
</feature>